<protein>
    <recommendedName>
        <fullName evidence="2">F-box domain-containing protein</fullName>
    </recommendedName>
</protein>
<evidence type="ECO:0000256" key="1">
    <source>
        <dbReference type="SAM" id="MobiDB-lite"/>
    </source>
</evidence>
<organism evidence="3 4">
    <name type="scientific">Paramarasmius palmivorus</name>
    <dbReference type="NCBI Taxonomy" id="297713"/>
    <lineage>
        <taxon>Eukaryota</taxon>
        <taxon>Fungi</taxon>
        <taxon>Dikarya</taxon>
        <taxon>Basidiomycota</taxon>
        <taxon>Agaricomycotina</taxon>
        <taxon>Agaricomycetes</taxon>
        <taxon>Agaricomycetidae</taxon>
        <taxon>Agaricales</taxon>
        <taxon>Marasmiineae</taxon>
        <taxon>Marasmiaceae</taxon>
        <taxon>Paramarasmius</taxon>
    </lineage>
</organism>
<evidence type="ECO:0000259" key="2">
    <source>
        <dbReference type="PROSITE" id="PS50181"/>
    </source>
</evidence>
<keyword evidence="4" id="KW-1185">Reference proteome</keyword>
<dbReference type="Pfam" id="PF00646">
    <property type="entry name" value="F-box"/>
    <property type="match status" value="1"/>
</dbReference>
<dbReference type="InterPro" id="IPR001810">
    <property type="entry name" value="F-box_dom"/>
</dbReference>
<evidence type="ECO:0000313" key="3">
    <source>
        <dbReference type="EMBL" id="KAK7028840.1"/>
    </source>
</evidence>
<dbReference type="SUPFAM" id="SSF81383">
    <property type="entry name" value="F-box domain"/>
    <property type="match status" value="1"/>
</dbReference>
<accession>A0AAW0BR36</accession>
<dbReference type="EMBL" id="JAYKXP010000088">
    <property type="protein sequence ID" value="KAK7028840.1"/>
    <property type="molecule type" value="Genomic_DNA"/>
</dbReference>
<comment type="caution">
    <text evidence="3">The sequence shown here is derived from an EMBL/GenBank/DDBJ whole genome shotgun (WGS) entry which is preliminary data.</text>
</comment>
<dbReference type="AlphaFoldDB" id="A0AAW0BR36"/>
<evidence type="ECO:0000313" key="4">
    <source>
        <dbReference type="Proteomes" id="UP001383192"/>
    </source>
</evidence>
<dbReference type="Proteomes" id="UP001383192">
    <property type="component" value="Unassembled WGS sequence"/>
</dbReference>
<feature type="region of interest" description="Disordered" evidence="1">
    <location>
        <begin position="1"/>
        <end position="42"/>
    </location>
</feature>
<gene>
    <name evidence="3" type="ORF">VNI00_014853</name>
</gene>
<dbReference type="SMART" id="SM00256">
    <property type="entry name" value="FBOX"/>
    <property type="match status" value="1"/>
</dbReference>
<dbReference type="PROSITE" id="PS50181">
    <property type="entry name" value="FBOX"/>
    <property type="match status" value="1"/>
</dbReference>
<dbReference type="InterPro" id="IPR036047">
    <property type="entry name" value="F-box-like_dom_sf"/>
</dbReference>
<sequence>MDHDKGEEGNGAIVSKRPKRKCNDDEEKQDGQRKRQKSQGHVQSLSLLPSMPLDVLFEIFSYLSPETLFALIDVNRAFRNTFIGPIFTTLKCEYDAPDLPPGVKIPEISWMRLLFGGPKCWVCKCSRGRVDWILRKRLCQSCFRDRCISRRRFNADYPSYRAERESKDRDSILRLVVPTVYSGTMFYPIKGIDKVISELEHLQSSGKSKVGKQAAHDEYVKKRETYVEEMGKHRALCEKWLEVQTERQNQDVEEIIDSRVKAVKNRLHDLGYFGPDINMVRQLSYVCRPTPLTDRGWKAIESRVINVIDDHRTRRMFKNKPLFFQNRCNVVSGLYSEFLQSLTPAKWRQYPNATAVFLLKPLNGLLVKPETEVVNDGDFRAVIRAKEFKQSIAEWKRKHRSGVQFNPGSNCDGNESIGLATSLVKCQCCQYVGAFDDVVRHIYGPSCREPRYMDEYDLMSECRLDGVVVPLVKASGLDPLKTTADEMDEKGLWYQIGKFIGTWRDCDVVDDCMIGKTPQ</sequence>
<reference evidence="3 4" key="1">
    <citation type="submission" date="2024-01" db="EMBL/GenBank/DDBJ databases">
        <title>A draft genome for a cacao thread blight-causing isolate of Paramarasmius palmivorus.</title>
        <authorList>
            <person name="Baruah I.K."/>
            <person name="Bukari Y."/>
            <person name="Amoako-Attah I."/>
            <person name="Meinhardt L.W."/>
            <person name="Bailey B.A."/>
            <person name="Cohen S.P."/>
        </authorList>
    </citation>
    <scope>NUCLEOTIDE SEQUENCE [LARGE SCALE GENOMIC DNA]</scope>
    <source>
        <strain evidence="3 4">GH-12</strain>
    </source>
</reference>
<feature type="domain" description="F-box" evidence="2">
    <location>
        <begin position="45"/>
        <end position="90"/>
    </location>
</feature>
<name>A0AAW0BR36_9AGAR</name>
<proteinExistence type="predicted"/>